<evidence type="ECO:0000313" key="7">
    <source>
        <dbReference type="Proteomes" id="UP000016662"/>
    </source>
</evidence>
<evidence type="ECO:0000313" key="6">
    <source>
        <dbReference type="EMBL" id="ERJ97068.1"/>
    </source>
</evidence>
<dbReference type="GO" id="GO:0003677">
    <property type="term" value="F:DNA binding"/>
    <property type="evidence" value="ECO:0007669"/>
    <property type="project" value="UniProtKB-KW"/>
</dbReference>
<evidence type="ECO:0000259" key="5">
    <source>
        <dbReference type="Pfam" id="PF01609"/>
    </source>
</evidence>
<evidence type="ECO:0000256" key="2">
    <source>
        <dbReference type="ARBA" id="ARBA00022578"/>
    </source>
</evidence>
<sequence length="366" mass="42625">MKAETRFIRQIQKMASDVEFQSKHVRDGEKDFKRTRKLTFSDVIMYTIGNTRSPLELEAQRFSKYLTADEISGAALCKARQKIKYTAFEELFEQTAASAPKDKRFHGYHLYAVDGMKGELPKTPELSAKYCETEKCKTPVFHAVSTFDILNEMFIRSKFHFGTADERELASKMIDAVAQDVYYKDEPQIWIFDRGFPSLSLIQKLLEHRLYFVMRVSSSFLKEVNAFRKSKYVDRVIHIEYSERRATQNHVHSDGISQFDLRCVRVKLPSGEDEILVTNLDRKDFPKRDIKEIYRLRWGIETGFNYLKNAVFVEEFVSKTENGLAQDYFVSLLVYNFATCICGSMYPNIPKKENTSTRSIEELPPD</sequence>
<proteinExistence type="inferred from homology"/>
<evidence type="ECO:0000256" key="3">
    <source>
        <dbReference type="ARBA" id="ARBA00023125"/>
    </source>
</evidence>
<keyword evidence="7" id="KW-1185">Reference proteome</keyword>
<feature type="domain" description="Transposase IS4-like" evidence="5">
    <location>
        <begin position="110"/>
        <end position="337"/>
    </location>
</feature>
<dbReference type="Pfam" id="PF01609">
    <property type="entry name" value="DDE_Tnp_1"/>
    <property type="match status" value="1"/>
</dbReference>
<dbReference type="eggNOG" id="COG3385">
    <property type="taxonomic scope" value="Bacteria"/>
</dbReference>
<keyword evidence="3" id="KW-0238">DNA-binding</keyword>
<dbReference type="InterPro" id="IPR012337">
    <property type="entry name" value="RNaseH-like_sf"/>
</dbReference>
<dbReference type="RefSeq" id="WP_021681236.1">
    <property type="nucleotide sequence ID" value="NZ_KI260337.1"/>
</dbReference>
<dbReference type="HOGENOM" id="CLU_049304_1_0_9"/>
<reference evidence="6 7" key="1">
    <citation type="submission" date="2013-07" db="EMBL/GenBank/DDBJ databases">
        <authorList>
            <person name="Weinstock G."/>
            <person name="Sodergren E."/>
            <person name="Wylie T."/>
            <person name="Fulton L."/>
            <person name="Fulton R."/>
            <person name="Fronick C."/>
            <person name="O'Laughlin M."/>
            <person name="Godfrey J."/>
            <person name="Miner T."/>
            <person name="Herter B."/>
            <person name="Appelbaum E."/>
            <person name="Cordes M."/>
            <person name="Lek S."/>
            <person name="Wollam A."/>
            <person name="Pepin K.H."/>
            <person name="Palsikar V.B."/>
            <person name="Mitreva M."/>
            <person name="Wilson R.K."/>
        </authorList>
    </citation>
    <scope>NUCLEOTIDE SEQUENCE [LARGE SCALE GENOMIC DNA]</scope>
    <source>
        <strain evidence="6 7">ATCC 27760</strain>
    </source>
</reference>
<evidence type="ECO:0000256" key="1">
    <source>
        <dbReference type="ARBA" id="ARBA00010075"/>
    </source>
</evidence>
<evidence type="ECO:0000256" key="4">
    <source>
        <dbReference type="ARBA" id="ARBA00023172"/>
    </source>
</evidence>
<dbReference type="Gene3D" id="3.90.350.10">
    <property type="entry name" value="Transposase Inhibitor Protein From Tn5, Chain A, domain 1"/>
    <property type="match status" value="1"/>
</dbReference>
<dbReference type="InterPro" id="IPR002559">
    <property type="entry name" value="Transposase_11"/>
</dbReference>
<dbReference type="EMBL" id="AWVF01000063">
    <property type="protein sequence ID" value="ERJ97068.1"/>
    <property type="molecule type" value="Genomic_DNA"/>
</dbReference>
<dbReference type="NCBIfam" id="NF033592">
    <property type="entry name" value="transpos_IS4_1"/>
    <property type="match status" value="1"/>
</dbReference>
<dbReference type="PANTHER" id="PTHR33258:SF1">
    <property type="entry name" value="TRANSPOSASE INSL FOR INSERTION SEQUENCE ELEMENT IS186A-RELATED"/>
    <property type="match status" value="1"/>
</dbReference>
<dbReference type="PATRIC" id="fig|411473.3.peg.428"/>
<dbReference type="OrthoDB" id="9794050at2"/>
<dbReference type="PANTHER" id="PTHR33258">
    <property type="entry name" value="TRANSPOSASE INSL FOR INSERTION SEQUENCE ELEMENT IS186A-RELATED"/>
    <property type="match status" value="1"/>
</dbReference>
<dbReference type="InterPro" id="IPR047952">
    <property type="entry name" value="Transpos_IS4"/>
</dbReference>
<keyword evidence="4" id="KW-0233">DNA recombination</keyword>
<keyword evidence="2" id="KW-0815">Transposition</keyword>
<dbReference type="AlphaFoldDB" id="U2MCQ8"/>
<comment type="caution">
    <text evidence="6">The sequence shown here is derived from an EMBL/GenBank/DDBJ whole genome shotgun (WGS) entry which is preliminary data.</text>
</comment>
<organism evidence="6 7">
    <name type="scientific">Ruminococcus callidus ATCC 27760</name>
    <dbReference type="NCBI Taxonomy" id="411473"/>
    <lineage>
        <taxon>Bacteria</taxon>
        <taxon>Bacillati</taxon>
        <taxon>Bacillota</taxon>
        <taxon>Clostridia</taxon>
        <taxon>Eubacteriales</taxon>
        <taxon>Oscillospiraceae</taxon>
        <taxon>Ruminococcus</taxon>
    </lineage>
</organism>
<dbReference type="Proteomes" id="UP000016662">
    <property type="component" value="Unassembled WGS sequence"/>
</dbReference>
<dbReference type="SUPFAM" id="SSF53098">
    <property type="entry name" value="Ribonuclease H-like"/>
    <property type="match status" value="1"/>
</dbReference>
<gene>
    <name evidence="6" type="ORF">RUMCAL_00556</name>
</gene>
<protein>
    <submittedName>
        <fullName evidence="6">Transposase, IS4 family</fullName>
    </submittedName>
</protein>
<dbReference type="GO" id="GO:0004803">
    <property type="term" value="F:transposase activity"/>
    <property type="evidence" value="ECO:0007669"/>
    <property type="project" value="InterPro"/>
</dbReference>
<dbReference type="GO" id="GO:0006313">
    <property type="term" value="P:DNA transposition"/>
    <property type="evidence" value="ECO:0007669"/>
    <property type="project" value="InterPro"/>
</dbReference>
<name>U2MCQ8_9FIRM</name>
<accession>U2MCQ8</accession>
<comment type="similarity">
    <text evidence="1">Belongs to the transposase 11 family.</text>
</comment>